<name>B9A9P0_ONYPH</name>
<sequence length="186" mass="21737">MKTNDQTKSNNKIFIILGLFITGVILVFLIILLLSINKLQSKTDIQNQKQVETQQQKETQHQVNIPSQQEQKIYNDILKKIDKEIDKLTIQYPPKTIYQKDGITPKSYEIYDSKGKLLKDTYYKPDGKTIYYIAEYDENTNIMIKATYYKPDGKTIDYINEYTPTGIQIKTTYYNQDGTVKKVKNL</sequence>
<reference evidence="3" key="1">
    <citation type="journal article" date="2001" name="Microbiology (Mosc.)">
        <title>In planta expression of a protein encoded by the extrachromosomal DNA of a phytoplasma and related to geminivirus replication proteins.</title>
        <authorList>
            <person name="Nishigawa H."/>
            <person name="Miyata S."/>
            <person name="Oshima K."/>
            <person name="Sawayanagi T."/>
            <person name="Komoto A."/>
            <person name="Kuboyama T."/>
            <person name="Matsuda I."/>
            <person name="Tsuchizaki T."/>
            <person name="Namba S."/>
        </authorList>
    </citation>
    <scope>NUCLEOTIDE SEQUENCE</scope>
    <source>
        <strain evidence="3">OY</strain>
        <plasmid evidence="3">EcOYW1</plasmid>
    </source>
</reference>
<protein>
    <submittedName>
        <fullName evidence="3">Copy number control protein</fullName>
    </submittedName>
</protein>
<keyword evidence="1" id="KW-0812">Transmembrane</keyword>
<evidence type="ECO:0000259" key="2">
    <source>
        <dbReference type="Pfam" id="PF11178"/>
    </source>
</evidence>
<dbReference type="EMBL" id="AB479513">
    <property type="protein sequence ID" value="BAH22368.1"/>
    <property type="molecule type" value="Genomic_DNA"/>
</dbReference>
<accession>B9A9P0</accession>
<reference evidence="3" key="2">
    <citation type="submission" date="2009-02" db="EMBL/GenBank/DDBJ databases">
        <authorList>
            <person name="Namba S."/>
            <person name="Oshima K."/>
            <person name="Yamaji Y."/>
            <person name="Kakizawa S."/>
            <person name="Ishii Y."/>
        </authorList>
    </citation>
    <scope>NUCLEOTIDE SEQUENCE</scope>
    <source>
        <strain evidence="3">OY</strain>
        <plasmid evidence="3">EcOYW1</plasmid>
    </source>
</reference>
<dbReference type="AlphaFoldDB" id="B9A9P0"/>
<evidence type="ECO:0000256" key="1">
    <source>
        <dbReference type="SAM" id="Phobius"/>
    </source>
</evidence>
<dbReference type="Pfam" id="PF11178">
    <property type="entry name" value="DUF2963"/>
    <property type="match status" value="1"/>
</dbReference>
<keyword evidence="1" id="KW-0472">Membrane</keyword>
<evidence type="ECO:0000313" key="3">
    <source>
        <dbReference type="EMBL" id="BAH22368.1"/>
    </source>
</evidence>
<geneLocation type="plasmid" evidence="3">
    <name>EcOYW1</name>
</geneLocation>
<proteinExistence type="predicted"/>
<keyword evidence="1" id="KW-1133">Transmembrane helix</keyword>
<organism evidence="3">
    <name type="scientific">Onion yellows phytoplasma</name>
    <dbReference type="NCBI Taxonomy" id="100379"/>
    <lineage>
        <taxon>Bacteria</taxon>
        <taxon>Bacillati</taxon>
        <taxon>Mycoplasmatota</taxon>
        <taxon>Mollicutes</taxon>
        <taxon>Acholeplasmatales</taxon>
        <taxon>Acholeplasmataceae</taxon>
        <taxon>Candidatus Phytoplasma</taxon>
        <taxon>16SrI (Aster yellows group)</taxon>
    </lineage>
</organism>
<dbReference type="InterPro" id="IPR021348">
    <property type="entry name" value="DUF2963"/>
</dbReference>
<keyword evidence="3" id="KW-0614">Plasmid</keyword>
<dbReference type="RefSeq" id="WP_012662295.1">
    <property type="nucleotide sequence ID" value="NC_012088.1"/>
</dbReference>
<feature type="domain" description="DUF2963" evidence="2">
    <location>
        <begin position="123"/>
        <end position="165"/>
    </location>
</feature>
<feature type="transmembrane region" description="Helical" evidence="1">
    <location>
        <begin position="13"/>
        <end position="36"/>
    </location>
</feature>
<gene>
    <name evidence="3" type="primary">cop</name>
</gene>